<feature type="transmembrane region" description="Helical" evidence="1">
    <location>
        <begin position="12"/>
        <end position="30"/>
    </location>
</feature>
<evidence type="ECO:0000259" key="2">
    <source>
        <dbReference type="Pfam" id="PF02698"/>
    </source>
</evidence>
<dbReference type="InterPro" id="IPR003848">
    <property type="entry name" value="DUF218"/>
</dbReference>
<keyword evidence="1" id="KW-0472">Membrane</keyword>
<feature type="domain" description="DUF218" evidence="2">
    <location>
        <begin position="82"/>
        <end position="245"/>
    </location>
</feature>
<gene>
    <name evidence="3" type="ORF">MNBD_GAMMA25-752</name>
</gene>
<dbReference type="EMBL" id="UOFY01000012">
    <property type="protein sequence ID" value="VAX07037.1"/>
    <property type="molecule type" value="Genomic_DNA"/>
</dbReference>
<dbReference type="GO" id="GO:0043164">
    <property type="term" value="P:Gram-negative-bacterium-type cell wall biogenesis"/>
    <property type="evidence" value="ECO:0007669"/>
    <property type="project" value="TreeGrafter"/>
</dbReference>
<dbReference type="PANTHER" id="PTHR30336:SF4">
    <property type="entry name" value="ENVELOPE BIOGENESIS FACTOR ELYC"/>
    <property type="match status" value="1"/>
</dbReference>
<dbReference type="AlphaFoldDB" id="A0A3B1BQU9"/>
<keyword evidence="1" id="KW-1133">Transmembrane helix</keyword>
<evidence type="ECO:0000313" key="3">
    <source>
        <dbReference type="EMBL" id="VAX07037.1"/>
    </source>
</evidence>
<dbReference type="InterPro" id="IPR014729">
    <property type="entry name" value="Rossmann-like_a/b/a_fold"/>
</dbReference>
<dbReference type="InterPro" id="IPR051599">
    <property type="entry name" value="Cell_Envelope_Assoc"/>
</dbReference>
<proteinExistence type="predicted"/>
<sequence length="254" mass="28705">MIFYFVKIFQLLLMPPALMIIIMLLGLLLMRKSQRYGKILIISGMVLLLASSLPIIIKPLIISMESTPALSLKNLKTMDASAIVVLGGGSYLNAPEYEGDTVSTGTLERIRYAAYLQRQTKLPVLVTGGRVFDYIKVSEASLMKRVLQNDFHATVKWEEEQSRNTWENAQYSYKMLEQQKINKIILVTHAMHMPRSILSFEAAGFEVTPAPLAFHSKSTGFSASLLIPSAGTMYTLSHFMHETIGTLWYRLRYM</sequence>
<dbReference type="Pfam" id="PF02698">
    <property type="entry name" value="DUF218"/>
    <property type="match status" value="1"/>
</dbReference>
<keyword evidence="1" id="KW-0812">Transmembrane</keyword>
<evidence type="ECO:0000256" key="1">
    <source>
        <dbReference type="SAM" id="Phobius"/>
    </source>
</evidence>
<protein>
    <recommendedName>
        <fullName evidence="2">DUF218 domain-containing protein</fullName>
    </recommendedName>
</protein>
<dbReference type="GO" id="GO:0000270">
    <property type="term" value="P:peptidoglycan metabolic process"/>
    <property type="evidence" value="ECO:0007669"/>
    <property type="project" value="TreeGrafter"/>
</dbReference>
<accession>A0A3B1BQU9</accession>
<name>A0A3B1BQU9_9ZZZZ</name>
<dbReference type="GO" id="GO:0005886">
    <property type="term" value="C:plasma membrane"/>
    <property type="evidence" value="ECO:0007669"/>
    <property type="project" value="TreeGrafter"/>
</dbReference>
<dbReference type="Gene3D" id="3.40.50.620">
    <property type="entry name" value="HUPs"/>
    <property type="match status" value="1"/>
</dbReference>
<feature type="transmembrane region" description="Helical" evidence="1">
    <location>
        <begin position="39"/>
        <end position="57"/>
    </location>
</feature>
<organism evidence="3">
    <name type="scientific">hydrothermal vent metagenome</name>
    <dbReference type="NCBI Taxonomy" id="652676"/>
    <lineage>
        <taxon>unclassified sequences</taxon>
        <taxon>metagenomes</taxon>
        <taxon>ecological metagenomes</taxon>
    </lineage>
</organism>
<reference evidence="3" key="1">
    <citation type="submission" date="2018-06" db="EMBL/GenBank/DDBJ databases">
        <authorList>
            <person name="Zhirakovskaya E."/>
        </authorList>
    </citation>
    <scope>NUCLEOTIDE SEQUENCE</scope>
</reference>
<dbReference type="PANTHER" id="PTHR30336">
    <property type="entry name" value="INNER MEMBRANE PROTEIN, PROBABLE PERMEASE"/>
    <property type="match status" value="1"/>
</dbReference>
<dbReference type="CDD" id="cd06259">
    <property type="entry name" value="YdcF-like"/>
    <property type="match status" value="1"/>
</dbReference>